<dbReference type="NCBIfam" id="TIGR01068">
    <property type="entry name" value="thioredoxin"/>
    <property type="match status" value="1"/>
</dbReference>
<evidence type="ECO:0000256" key="4">
    <source>
        <dbReference type="ARBA" id="ARBA00023157"/>
    </source>
</evidence>
<dbReference type="CDD" id="cd02947">
    <property type="entry name" value="TRX_family"/>
    <property type="match status" value="1"/>
</dbReference>
<dbReference type="InterPro" id="IPR005746">
    <property type="entry name" value="Thioredoxin"/>
</dbReference>
<dbReference type="Gene3D" id="3.40.30.10">
    <property type="entry name" value="Glutaredoxin"/>
    <property type="match status" value="1"/>
</dbReference>
<dbReference type="Pfam" id="PF00085">
    <property type="entry name" value="Thioredoxin"/>
    <property type="match status" value="1"/>
</dbReference>
<keyword evidence="3" id="KW-0249">Electron transport</keyword>
<accession>A0A5C5WDM0</accession>
<evidence type="ECO:0000256" key="8">
    <source>
        <dbReference type="PIRSR" id="PIRSR000077-1"/>
    </source>
</evidence>
<name>A0A5C5WDM0_9PLAN</name>
<evidence type="ECO:0000256" key="6">
    <source>
        <dbReference type="NCBIfam" id="TIGR01068"/>
    </source>
</evidence>
<protein>
    <recommendedName>
        <fullName evidence="6 7">Thioredoxin</fullName>
    </recommendedName>
</protein>
<gene>
    <name evidence="11" type="primary">trxA_5</name>
    <name evidence="11" type="ORF">KOR42_40240</name>
</gene>
<keyword evidence="2" id="KW-0813">Transport</keyword>
<evidence type="ECO:0000313" key="12">
    <source>
        <dbReference type="Proteomes" id="UP000317243"/>
    </source>
</evidence>
<evidence type="ECO:0000313" key="11">
    <source>
        <dbReference type="EMBL" id="TWT48233.1"/>
    </source>
</evidence>
<evidence type="ECO:0000256" key="9">
    <source>
        <dbReference type="PIRSR" id="PIRSR000077-4"/>
    </source>
</evidence>
<evidence type="ECO:0000256" key="3">
    <source>
        <dbReference type="ARBA" id="ARBA00022982"/>
    </source>
</evidence>
<dbReference type="InterPro" id="IPR013766">
    <property type="entry name" value="Thioredoxin_domain"/>
</dbReference>
<evidence type="ECO:0000259" key="10">
    <source>
        <dbReference type="PROSITE" id="PS51352"/>
    </source>
</evidence>
<evidence type="ECO:0000256" key="7">
    <source>
        <dbReference type="PIRNR" id="PIRNR000077"/>
    </source>
</evidence>
<organism evidence="11 12">
    <name type="scientific">Thalassoglobus neptunius</name>
    <dbReference type="NCBI Taxonomy" id="1938619"/>
    <lineage>
        <taxon>Bacteria</taxon>
        <taxon>Pseudomonadati</taxon>
        <taxon>Planctomycetota</taxon>
        <taxon>Planctomycetia</taxon>
        <taxon>Planctomycetales</taxon>
        <taxon>Planctomycetaceae</taxon>
        <taxon>Thalassoglobus</taxon>
    </lineage>
</organism>
<dbReference type="OrthoDB" id="9790390at2"/>
<keyword evidence="4 9" id="KW-1015">Disulfide bond</keyword>
<dbReference type="AlphaFoldDB" id="A0A5C5WDM0"/>
<dbReference type="PIRSF" id="PIRSF000077">
    <property type="entry name" value="Thioredoxin"/>
    <property type="match status" value="1"/>
</dbReference>
<dbReference type="GO" id="GO:0005737">
    <property type="term" value="C:cytoplasm"/>
    <property type="evidence" value="ECO:0007669"/>
    <property type="project" value="TreeGrafter"/>
</dbReference>
<feature type="site" description="Deprotonates C-terminal active site Cys" evidence="8">
    <location>
        <position position="25"/>
    </location>
</feature>
<dbReference type="SUPFAM" id="SSF52833">
    <property type="entry name" value="Thioredoxin-like"/>
    <property type="match status" value="1"/>
</dbReference>
<dbReference type="InterPro" id="IPR036249">
    <property type="entry name" value="Thioredoxin-like_sf"/>
</dbReference>
<dbReference type="PANTHER" id="PTHR45663">
    <property type="entry name" value="GEO12009P1"/>
    <property type="match status" value="1"/>
</dbReference>
<feature type="domain" description="Thioredoxin" evidence="10">
    <location>
        <begin position="1"/>
        <end position="107"/>
    </location>
</feature>
<dbReference type="Proteomes" id="UP000317243">
    <property type="component" value="Unassembled WGS sequence"/>
</dbReference>
<dbReference type="PRINTS" id="PR00421">
    <property type="entry name" value="THIOREDOXIN"/>
</dbReference>
<evidence type="ECO:0000256" key="1">
    <source>
        <dbReference type="ARBA" id="ARBA00008987"/>
    </source>
</evidence>
<sequence>MATLHVNDQDFDTTVLNGDAPVLVDFWAPWCGPCRVMGPVVDEVAEEVSGRAKVVKVNVDKAQSSAAKYGIQSIPSFVVLKGGEVQEKFVGVVTKEKLLETLKPHLN</sequence>
<feature type="active site" description="Nucleophile" evidence="8">
    <location>
        <position position="34"/>
    </location>
</feature>
<proteinExistence type="inferred from homology"/>
<dbReference type="GO" id="GO:0015035">
    <property type="term" value="F:protein-disulfide reductase activity"/>
    <property type="evidence" value="ECO:0007669"/>
    <property type="project" value="UniProtKB-UniRule"/>
</dbReference>
<reference evidence="11 12" key="1">
    <citation type="submission" date="2019-02" db="EMBL/GenBank/DDBJ databases">
        <title>Deep-cultivation of Planctomycetes and their phenomic and genomic characterization uncovers novel biology.</title>
        <authorList>
            <person name="Wiegand S."/>
            <person name="Jogler M."/>
            <person name="Boedeker C."/>
            <person name="Pinto D."/>
            <person name="Vollmers J."/>
            <person name="Rivas-Marin E."/>
            <person name="Kohn T."/>
            <person name="Peeters S.H."/>
            <person name="Heuer A."/>
            <person name="Rast P."/>
            <person name="Oberbeckmann S."/>
            <person name="Bunk B."/>
            <person name="Jeske O."/>
            <person name="Meyerdierks A."/>
            <person name="Storesund J.E."/>
            <person name="Kallscheuer N."/>
            <person name="Luecker S."/>
            <person name="Lage O.M."/>
            <person name="Pohl T."/>
            <person name="Merkel B.J."/>
            <person name="Hornburger P."/>
            <person name="Mueller R.-W."/>
            <person name="Bruemmer F."/>
            <person name="Labrenz M."/>
            <person name="Spormann A.M."/>
            <person name="Op Den Camp H."/>
            <person name="Overmann J."/>
            <person name="Amann R."/>
            <person name="Jetten M.S.M."/>
            <person name="Mascher T."/>
            <person name="Medema M.H."/>
            <person name="Devos D.P."/>
            <person name="Kaster A.-K."/>
            <person name="Ovreas L."/>
            <person name="Rohde M."/>
            <person name="Galperin M.Y."/>
            <person name="Jogler C."/>
        </authorList>
    </citation>
    <scope>NUCLEOTIDE SEQUENCE [LARGE SCALE GENOMIC DNA]</scope>
    <source>
        <strain evidence="11 12">KOR42</strain>
    </source>
</reference>
<dbReference type="RefSeq" id="WP_146511432.1">
    <property type="nucleotide sequence ID" value="NZ_SIHI01000020.1"/>
</dbReference>
<evidence type="ECO:0000256" key="5">
    <source>
        <dbReference type="ARBA" id="ARBA00023284"/>
    </source>
</evidence>
<feature type="site" description="Contributes to redox potential value" evidence="8">
    <location>
        <position position="32"/>
    </location>
</feature>
<keyword evidence="5 9" id="KW-0676">Redox-active center</keyword>
<keyword evidence="12" id="KW-1185">Reference proteome</keyword>
<dbReference type="PROSITE" id="PS00194">
    <property type="entry name" value="THIOREDOXIN_1"/>
    <property type="match status" value="1"/>
</dbReference>
<feature type="site" description="Contributes to redox potential value" evidence="8">
    <location>
        <position position="33"/>
    </location>
</feature>
<dbReference type="InterPro" id="IPR017937">
    <property type="entry name" value="Thioredoxin_CS"/>
</dbReference>
<dbReference type="FunFam" id="3.40.30.10:FF:000001">
    <property type="entry name" value="Thioredoxin"/>
    <property type="match status" value="1"/>
</dbReference>
<dbReference type="EMBL" id="SIHI01000020">
    <property type="protein sequence ID" value="TWT48233.1"/>
    <property type="molecule type" value="Genomic_DNA"/>
</dbReference>
<evidence type="ECO:0000256" key="2">
    <source>
        <dbReference type="ARBA" id="ARBA00022448"/>
    </source>
</evidence>
<feature type="active site" description="Nucleophile" evidence="8">
    <location>
        <position position="31"/>
    </location>
</feature>
<comment type="caution">
    <text evidence="11">The sequence shown here is derived from an EMBL/GenBank/DDBJ whole genome shotgun (WGS) entry which is preliminary data.</text>
</comment>
<dbReference type="PANTHER" id="PTHR45663:SF11">
    <property type="entry name" value="GEO12009P1"/>
    <property type="match status" value="1"/>
</dbReference>
<comment type="similarity">
    <text evidence="1 7">Belongs to the thioredoxin family.</text>
</comment>
<feature type="disulfide bond" description="Redox-active" evidence="9">
    <location>
        <begin position="31"/>
        <end position="34"/>
    </location>
</feature>
<dbReference type="PROSITE" id="PS51352">
    <property type="entry name" value="THIOREDOXIN_2"/>
    <property type="match status" value="1"/>
</dbReference>